<name>A0ACC0ATP4_CATRO</name>
<comment type="caution">
    <text evidence="1">The sequence shown here is derived from an EMBL/GenBank/DDBJ whole genome shotgun (WGS) entry which is preliminary data.</text>
</comment>
<organism evidence="1 2">
    <name type="scientific">Catharanthus roseus</name>
    <name type="common">Madagascar periwinkle</name>
    <name type="synonym">Vinca rosea</name>
    <dbReference type="NCBI Taxonomy" id="4058"/>
    <lineage>
        <taxon>Eukaryota</taxon>
        <taxon>Viridiplantae</taxon>
        <taxon>Streptophyta</taxon>
        <taxon>Embryophyta</taxon>
        <taxon>Tracheophyta</taxon>
        <taxon>Spermatophyta</taxon>
        <taxon>Magnoliopsida</taxon>
        <taxon>eudicotyledons</taxon>
        <taxon>Gunneridae</taxon>
        <taxon>Pentapetalae</taxon>
        <taxon>asterids</taxon>
        <taxon>lamiids</taxon>
        <taxon>Gentianales</taxon>
        <taxon>Apocynaceae</taxon>
        <taxon>Rauvolfioideae</taxon>
        <taxon>Vinceae</taxon>
        <taxon>Catharanthinae</taxon>
        <taxon>Catharanthus</taxon>
    </lineage>
</organism>
<protein>
    <submittedName>
        <fullName evidence="1">Uncharacterized protein</fullName>
    </submittedName>
</protein>
<accession>A0ACC0ATP4</accession>
<keyword evidence="2" id="KW-1185">Reference proteome</keyword>
<proteinExistence type="predicted"/>
<reference evidence="2" key="1">
    <citation type="journal article" date="2023" name="Nat. Plants">
        <title>Single-cell RNA sequencing provides a high-resolution roadmap for understanding the multicellular compartmentation of specialized metabolism.</title>
        <authorList>
            <person name="Sun S."/>
            <person name="Shen X."/>
            <person name="Li Y."/>
            <person name="Li Y."/>
            <person name="Wang S."/>
            <person name="Li R."/>
            <person name="Zhang H."/>
            <person name="Shen G."/>
            <person name="Guo B."/>
            <person name="Wei J."/>
            <person name="Xu J."/>
            <person name="St-Pierre B."/>
            <person name="Chen S."/>
            <person name="Sun C."/>
        </authorList>
    </citation>
    <scope>NUCLEOTIDE SEQUENCE [LARGE SCALE GENOMIC DNA]</scope>
</reference>
<dbReference type="Proteomes" id="UP001060085">
    <property type="component" value="Linkage Group LG05"/>
</dbReference>
<evidence type="ECO:0000313" key="1">
    <source>
        <dbReference type="EMBL" id="KAI5663996.1"/>
    </source>
</evidence>
<sequence>MLMVEATMDMETSFLEDMMVMEISLLKDIKELGTKHGLEKSESKKENECFIEKQESIEKEQKEKEFVAHDKSEEDFGNKEENCFEKFKANSWSFVKANLRIGKLLLKHIFPIIYILWSGVENEKLQGPITRARADRIKKNDDQVAHGLMIAIEETMKEGLKFKNGGLEDDGNHPKLLMIQCINLEQPMEKIRRGTNQEEFHYVYGCSTNNSSQ</sequence>
<dbReference type="EMBL" id="CM044705">
    <property type="protein sequence ID" value="KAI5663996.1"/>
    <property type="molecule type" value="Genomic_DNA"/>
</dbReference>
<evidence type="ECO:0000313" key="2">
    <source>
        <dbReference type="Proteomes" id="UP001060085"/>
    </source>
</evidence>
<gene>
    <name evidence="1" type="ORF">M9H77_23319</name>
</gene>